<evidence type="ECO:0000256" key="11">
    <source>
        <dbReference type="ARBA" id="ARBA00023136"/>
    </source>
</evidence>
<dbReference type="KEGG" id="hazt:108670009"/>
<comment type="function">
    <text evidence="12">Accessory subunit of the mitochondrial membrane respiratory chain NADH dehydrogenase (Complex I), that is believed not to be involved in catalysis. Complex I functions in the transfer of electrons from NADH to the respiratory chain. The immediate electron acceptor for the enzyme is believed to be ubiquinone. Involved in the interferon/all-trans-retinoic acid (IFN/RA) induced cell death. This apoptotic activity is inhibited by interaction with viral IRF1. Prevents the transactivation of STAT3 target genes. May play a role in CARD15-mediated innate mucosal responses and serve to regulate intestinal epithelial cell responses to microbes.</text>
</comment>
<evidence type="ECO:0000256" key="9">
    <source>
        <dbReference type="ARBA" id="ARBA00022989"/>
    </source>
</evidence>
<comment type="function">
    <text evidence="14">Complex I functions in the transfer of electrons from NADH to the respiratory chain. Accessory subunit of the mitochondrial membrane respiratory chain NADH dehydrogenase (Complex I), that is believed not to be involved in catalysis.</text>
</comment>
<keyword evidence="10 14" id="KW-0496">Mitochondrion</keyword>
<keyword evidence="15" id="KW-1185">Reference proteome</keyword>
<evidence type="ECO:0000256" key="10">
    <source>
        <dbReference type="ARBA" id="ARBA00023128"/>
    </source>
</evidence>
<keyword evidence="9 14" id="KW-1133">Transmembrane helix</keyword>
<accession>A0A8B7NH38</accession>
<dbReference type="RefSeq" id="XP_018012940.1">
    <property type="nucleotide sequence ID" value="XM_018157451.2"/>
</dbReference>
<keyword evidence="4 14" id="KW-0813">Transport</keyword>
<sequence length="152" mass="17651">MASKMPPIQELPPPGGYSKINFARVPAKKLVSGLTLFGAFVVMQFGALWVRHKVTRPLLDYQKIEMRSATIALLPFLFAERDRAALLQMRRNRDAEADLMKNVEGWEVGTYMGEPIYKTIDEDGWHEPKKFEYFEHSDPMYLRTFADCHLRR</sequence>
<evidence type="ECO:0000256" key="1">
    <source>
        <dbReference type="ARBA" id="ARBA00004298"/>
    </source>
</evidence>
<dbReference type="PANTHER" id="PTHR12966:SF0">
    <property type="entry name" value="NADH DEHYDROGENASE [UBIQUINONE] 1 ALPHA SUBCOMPLEX SUBUNIT 13"/>
    <property type="match status" value="1"/>
</dbReference>
<evidence type="ECO:0000256" key="4">
    <source>
        <dbReference type="ARBA" id="ARBA00022448"/>
    </source>
</evidence>
<dbReference type="InterPro" id="IPR009346">
    <property type="entry name" value="GRIM-19"/>
</dbReference>
<dbReference type="GeneID" id="108670009"/>
<evidence type="ECO:0000256" key="2">
    <source>
        <dbReference type="ARBA" id="ARBA00007312"/>
    </source>
</evidence>
<keyword evidence="11 14" id="KW-0472">Membrane</keyword>
<protein>
    <recommendedName>
        <fullName evidence="3 14">NADH dehydrogenase [ubiquinone] 1 alpha subcomplex subunit 13</fullName>
    </recommendedName>
</protein>
<evidence type="ECO:0000256" key="3">
    <source>
        <dbReference type="ARBA" id="ARBA00018192"/>
    </source>
</evidence>
<keyword evidence="8 14" id="KW-0249">Electron transport</keyword>
<comment type="subunit">
    <text evidence="13">Complex I is composed of 45 different subunits. Interacts with CARD15, but not with CARD4. Interacts with STAT3, but not with STAT1, STAT2 and STAT5A. Interacts with OLFM4.</text>
</comment>
<proteinExistence type="inferred from homology"/>
<reference evidence="16" key="1">
    <citation type="submission" date="2025-08" db="UniProtKB">
        <authorList>
            <consortium name="RefSeq"/>
        </authorList>
    </citation>
    <scope>IDENTIFICATION</scope>
</reference>
<feature type="transmembrane region" description="Helical" evidence="14">
    <location>
        <begin position="30"/>
        <end position="50"/>
    </location>
</feature>
<dbReference type="CTD" id="31578"/>
<comment type="subcellular location">
    <subcellularLocation>
        <location evidence="1 14">Mitochondrion inner membrane</location>
        <topology evidence="1 14">Single-pass membrane protein</topology>
        <orientation evidence="1 14">Matrix side</orientation>
    </subcellularLocation>
</comment>
<evidence type="ECO:0000256" key="12">
    <source>
        <dbReference type="ARBA" id="ARBA00045908"/>
    </source>
</evidence>
<evidence type="ECO:0000256" key="14">
    <source>
        <dbReference type="RuleBase" id="RU368034"/>
    </source>
</evidence>
<organism evidence="15 16">
    <name type="scientific">Hyalella azteca</name>
    <name type="common">Amphipod</name>
    <dbReference type="NCBI Taxonomy" id="294128"/>
    <lineage>
        <taxon>Eukaryota</taxon>
        <taxon>Metazoa</taxon>
        <taxon>Ecdysozoa</taxon>
        <taxon>Arthropoda</taxon>
        <taxon>Crustacea</taxon>
        <taxon>Multicrustacea</taxon>
        <taxon>Malacostraca</taxon>
        <taxon>Eumalacostraca</taxon>
        <taxon>Peracarida</taxon>
        <taxon>Amphipoda</taxon>
        <taxon>Senticaudata</taxon>
        <taxon>Talitrida</taxon>
        <taxon>Talitroidea</taxon>
        <taxon>Hyalellidae</taxon>
        <taxon>Hyalella</taxon>
    </lineage>
</organism>
<keyword evidence="7 14" id="KW-0999">Mitochondrion inner membrane</keyword>
<evidence type="ECO:0000256" key="8">
    <source>
        <dbReference type="ARBA" id="ARBA00022982"/>
    </source>
</evidence>
<evidence type="ECO:0000256" key="7">
    <source>
        <dbReference type="ARBA" id="ARBA00022792"/>
    </source>
</evidence>
<comment type="similarity">
    <text evidence="2 14">Belongs to the complex I NDUFA13 subunit family.</text>
</comment>
<dbReference type="Proteomes" id="UP000694843">
    <property type="component" value="Unplaced"/>
</dbReference>
<evidence type="ECO:0000256" key="6">
    <source>
        <dbReference type="ARBA" id="ARBA00022692"/>
    </source>
</evidence>
<dbReference type="Pfam" id="PF06212">
    <property type="entry name" value="GRIM-19"/>
    <property type="match status" value="1"/>
</dbReference>
<gene>
    <name evidence="16" type="primary">LOC108670009</name>
</gene>
<keyword evidence="6 14" id="KW-0812">Transmembrane</keyword>
<dbReference type="GO" id="GO:0045271">
    <property type="term" value="C:respiratory chain complex I"/>
    <property type="evidence" value="ECO:0007669"/>
    <property type="project" value="UniProtKB-UniRule"/>
</dbReference>
<dbReference type="OrthoDB" id="3308at2759"/>
<dbReference type="AlphaFoldDB" id="A0A8B7NH38"/>
<evidence type="ECO:0000313" key="15">
    <source>
        <dbReference type="Proteomes" id="UP000694843"/>
    </source>
</evidence>
<keyword evidence="5 14" id="KW-0679">Respiratory chain</keyword>
<dbReference type="PANTHER" id="PTHR12966">
    <property type="entry name" value="NADH DEHYDROGENASE UBIQUINONE 1 ALPHA SUBCOMPLEX SUBUNIT 13"/>
    <property type="match status" value="1"/>
</dbReference>
<name>A0A8B7NH38_HYAAZ</name>
<dbReference type="OMA" id="YGIREQH"/>
<evidence type="ECO:0000256" key="5">
    <source>
        <dbReference type="ARBA" id="ARBA00022660"/>
    </source>
</evidence>
<evidence type="ECO:0000313" key="16">
    <source>
        <dbReference type="RefSeq" id="XP_018012940.1"/>
    </source>
</evidence>
<dbReference type="GO" id="GO:0005743">
    <property type="term" value="C:mitochondrial inner membrane"/>
    <property type="evidence" value="ECO:0007669"/>
    <property type="project" value="UniProtKB-SubCell"/>
</dbReference>
<evidence type="ECO:0000256" key="13">
    <source>
        <dbReference type="ARBA" id="ARBA00046797"/>
    </source>
</evidence>